<organism evidence="1 2">
    <name type="scientific">Hibiscus syriacus</name>
    <name type="common">Rose of Sharon</name>
    <dbReference type="NCBI Taxonomy" id="106335"/>
    <lineage>
        <taxon>Eukaryota</taxon>
        <taxon>Viridiplantae</taxon>
        <taxon>Streptophyta</taxon>
        <taxon>Embryophyta</taxon>
        <taxon>Tracheophyta</taxon>
        <taxon>Spermatophyta</taxon>
        <taxon>Magnoliopsida</taxon>
        <taxon>eudicotyledons</taxon>
        <taxon>Gunneridae</taxon>
        <taxon>Pentapetalae</taxon>
        <taxon>rosids</taxon>
        <taxon>malvids</taxon>
        <taxon>Malvales</taxon>
        <taxon>Malvaceae</taxon>
        <taxon>Malvoideae</taxon>
        <taxon>Hibiscus</taxon>
    </lineage>
</organism>
<keyword evidence="2" id="KW-1185">Reference proteome</keyword>
<dbReference type="PANTHER" id="PTHR47801:SF1">
    <property type="entry name" value="OS05G0145600 PROTEIN"/>
    <property type="match status" value="1"/>
</dbReference>
<sequence>MKSWNNIEDAYLLQGAIVGYTPRGMELAQEALVNMTKRNFLLNAKFGSDLFLAAAGEKTGGYTNANYIWDLMQARNVVPSLAAVEAYYNSLKERETPEDDPRLQIITRTLNNLRSRFAIGLGGR</sequence>
<evidence type="ECO:0000313" key="2">
    <source>
        <dbReference type="Proteomes" id="UP000436088"/>
    </source>
</evidence>
<accession>A0A6A2Y3M2</accession>
<evidence type="ECO:0008006" key="3">
    <source>
        <dbReference type="Google" id="ProtNLM"/>
    </source>
</evidence>
<dbReference type="GO" id="GO:0005739">
    <property type="term" value="C:mitochondrion"/>
    <property type="evidence" value="ECO:0007669"/>
    <property type="project" value="TreeGrafter"/>
</dbReference>
<proteinExistence type="predicted"/>
<dbReference type="EMBL" id="VEPZ02001693">
    <property type="protein sequence ID" value="KAE8662904.1"/>
    <property type="molecule type" value="Genomic_DNA"/>
</dbReference>
<reference evidence="1" key="1">
    <citation type="submission" date="2019-09" db="EMBL/GenBank/DDBJ databases">
        <title>Draft genome information of white flower Hibiscus syriacus.</title>
        <authorList>
            <person name="Kim Y.-M."/>
        </authorList>
    </citation>
    <scope>NUCLEOTIDE SEQUENCE [LARGE SCALE GENOMIC DNA]</scope>
    <source>
        <strain evidence="1">YM2019G1</strain>
    </source>
</reference>
<dbReference type="PANTHER" id="PTHR47801">
    <property type="entry name" value="OS05G0145600 PROTEIN"/>
    <property type="match status" value="1"/>
</dbReference>
<name>A0A6A2Y3M2_HIBSY</name>
<comment type="caution">
    <text evidence="1">The sequence shown here is derived from an EMBL/GenBank/DDBJ whole genome shotgun (WGS) entry which is preliminary data.</text>
</comment>
<evidence type="ECO:0000313" key="1">
    <source>
        <dbReference type="EMBL" id="KAE8662904.1"/>
    </source>
</evidence>
<dbReference type="AlphaFoldDB" id="A0A6A2Y3M2"/>
<gene>
    <name evidence="1" type="ORF">F3Y22_tig00113124pilonHSYRG00368</name>
</gene>
<protein>
    <recommendedName>
        <fullName evidence="3">Pentatricopeptide repeat-containing protein</fullName>
    </recommendedName>
</protein>
<dbReference type="Proteomes" id="UP000436088">
    <property type="component" value="Unassembled WGS sequence"/>
</dbReference>